<geneLocation type="plasmid" evidence="10 11">
    <name>unnamed2</name>
</geneLocation>
<evidence type="ECO:0000256" key="5">
    <source>
        <dbReference type="ARBA" id="ARBA00022989"/>
    </source>
</evidence>
<dbReference type="InterPro" id="IPR011527">
    <property type="entry name" value="ABC1_TM_dom"/>
</dbReference>
<evidence type="ECO:0000256" key="7">
    <source>
        <dbReference type="SAM" id="Phobius"/>
    </source>
</evidence>
<dbReference type="InterPro" id="IPR017871">
    <property type="entry name" value="ABC_transporter-like_CS"/>
</dbReference>
<evidence type="ECO:0000256" key="6">
    <source>
        <dbReference type="ARBA" id="ARBA00023136"/>
    </source>
</evidence>
<keyword evidence="3" id="KW-0547">Nucleotide-binding</keyword>
<dbReference type="Gene3D" id="3.40.50.300">
    <property type="entry name" value="P-loop containing nucleotide triphosphate hydrolases"/>
    <property type="match status" value="1"/>
</dbReference>
<dbReference type="EMBL" id="CP136338">
    <property type="protein sequence ID" value="WOB11355.1"/>
    <property type="molecule type" value="Genomic_DNA"/>
</dbReference>
<dbReference type="PANTHER" id="PTHR24221:SF654">
    <property type="entry name" value="ATP-BINDING CASSETTE SUB-FAMILY B MEMBER 6"/>
    <property type="match status" value="1"/>
</dbReference>
<sequence length="619" mass="67492">MEGDLEASRVLFARRQRDLVELFTPHRYDKPARVSMADLVAWLLSQATSSFSGELESVVSSVEDPQVRRRVRDELASSIVGTKPVALAWTFRAAPAPGLLGQLRAAGIVWRSTWIFALYALQYVLFLSAWALIGSITLTGRLDPDLLWGALLLFACAGLCRTLSSRLGIDTVISLSTVMKRWLFRGALRIDVDSARRRGTGNLIGLVLESNYIESVALDGVLLGMLAVVEAATVLGILLWSPLGRLAGLCYVILFIAVAIAGRLHYRAWISWSNAKARLTGELVEGVVGHRTRLAQCPPAAWFKREEVLLEQYRAESERVDRAHFWLLALLGRASIAIGLLALLPSFIREAASIELAVMVGAVLLGHGALSRVATALTQINAARGAFDRVAPLLDAAAAHRADRQPPHPRVGVPASVPLLEVRALRYRYPRARADLLESVSLRIGEGHRLLVEAPSGEGKSTLIAILAGLREATAGELKSRGIDRRLLSVADWGQRVVAVPQFNSNHVFTGTVAFNCLMGRGWPATTEDVAEAERVLRALALGPLLDAMPSGMQQTLGETGWRLSHGERSRLFLARAILQEPDVLLVDESLGTLDPATFLICLRFINETSRAVVMVAHR</sequence>
<keyword evidence="6 7" id="KW-0472">Membrane</keyword>
<dbReference type="PROSITE" id="PS50893">
    <property type="entry name" value="ABC_TRANSPORTER_2"/>
    <property type="match status" value="1"/>
</dbReference>
<evidence type="ECO:0000259" key="8">
    <source>
        <dbReference type="PROSITE" id="PS50893"/>
    </source>
</evidence>
<dbReference type="InterPro" id="IPR003439">
    <property type="entry name" value="ABC_transporter-like_ATP-bd"/>
</dbReference>
<keyword evidence="2 7" id="KW-0812">Transmembrane</keyword>
<dbReference type="SUPFAM" id="SSF52540">
    <property type="entry name" value="P-loop containing nucleoside triphosphate hydrolases"/>
    <property type="match status" value="1"/>
</dbReference>
<proteinExistence type="predicted"/>
<keyword evidence="10" id="KW-0614">Plasmid</keyword>
<dbReference type="SUPFAM" id="SSF90123">
    <property type="entry name" value="ABC transporter transmembrane region"/>
    <property type="match status" value="1"/>
</dbReference>
<dbReference type="GO" id="GO:0005524">
    <property type="term" value="F:ATP binding"/>
    <property type="evidence" value="ECO:0007669"/>
    <property type="project" value="UniProtKB-KW"/>
</dbReference>
<keyword evidence="4 10" id="KW-0067">ATP-binding</keyword>
<dbReference type="InterPro" id="IPR027417">
    <property type="entry name" value="P-loop_NTPase"/>
</dbReference>
<evidence type="ECO:0000256" key="4">
    <source>
        <dbReference type="ARBA" id="ARBA00022840"/>
    </source>
</evidence>
<keyword evidence="5 7" id="KW-1133">Transmembrane helix</keyword>
<feature type="domain" description="ABC transporter" evidence="8">
    <location>
        <begin position="420"/>
        <end position="618"/>
    </location>
</feature>
<name>A0ABZ0D7M4_9BURK</name>
<evidence type="ECO:0000256" key="2">
    <source>
        <dbReference type="ARBA" id="ARBA00022692"/>
    </source>
</evidence>
<dbReference type="PANTHER" id="PTHR24221">
    <property type="entry name" value="ATP-BINDING CASSETTE SUB-FAMILY B"/>
    <property type="match status" value="1"/>
</dbReference>
<evidence type="ECO:0000313" key="10">
    <source>
        <dbReference type="EMBL" id="WOB11355.1"/>
    </source>
</evidence>
<dbReference type="InterPro" id="IPR036640">
    <property type="entry name" value="ABC1_TM_sf"/>
</dbReference>
<dbReference type="Proteomes" id="UP001303946">
    <property type="component" value="Plasmid unnamed2"/>
</dbReference>
<keyword evidence="11" id="KW-1185">Reference proteome</keyword>
<dbReference type="PROSITE" id="PS00211">
    <property type="entry name" value="ABC_TRANSPORTER_1"/>
    <property type="match status" value="1"/>
</dbReference>
<dbReference type="Gene3D" id="1.20.1560.10">
    <property type="entry name" value="ABC transporter type 1, transmembrane domain"/>
    <property type="match status" value="1"/>
</dbReference>
<reference evidence="10 11" key="1">
    <citation type="submission" date="2023-10" db="EMBL/GenBank/DDBJ databases">
        <title>Bacteria for the degradation of biodegradable plastic PBAT(Polybutylene adipate terephthalate).</title>
        <authorList>
            <person name="Weon H.-Y."/>
            <person name="Yeon J."/>
        </authorList>
    </citation>
    <scope>NUCLEOTIDE SEQUENCE [LARGE SCALE GENOMIC DNA]</scope>
    <source>
        <strain evidence="10 11">SBD 7-3</strain>
        <plasmid evidence="10 11">unnamed2</plasmid>
    </source>
</reference>
<feature type="transmembrane region" description="Helical" evidence="7">
    <location>
        <begin position="114"/>
        <end position="134"/>
    </location>
</feature>
<dbReference type="Pfam" id="PF00005">
    <property type="entry name" value="ABC_tran"/>
    <property type="match status" value="1"/>
</dbReference>
<dbReference type="InterPro" id="IPR039421">
    <property type="entry name" value="Type_1_exporter"/>
</dbReference>
<gene>
    <name evidence="10" type="ORF">RXV79_28145</name>
</gene>
<evidence type="ECO:0000256" key="1">
    <source>
        <dbReference type="ARBA" id="ARBA00004651"/>
    </source>
</evidence>
<organism evidence="10 11">
    <name type="scientific">Piscinibacter gummiphilus</name>
    <dbReference type="NCBI Taxonomy" id="946333"/>
    <lineage>
        <taxon>Bacteria</taxon>
        <taxon>Pseudomonadati</taxon>
        <taxon>Pseudomonadota</taxon>
        <taxon>Betaproteobacteria</taxon>
        <taxon>Burkholderiales</taxon>
        <taxon>Sphaerotilaceae</taxon>
        <taxon>Piscinibacter</taxon>
    </lineage>
</organism>
<dbReference type="RefSeq" id="WP_316704637.1">
    <property type="nucleotide sequence ID" value="NZ_CP136338.1"/>
</dbReference>
<dbReference type="PROSITE" id="PS50929">
    <property type="entry name" value="ABC_TM1F"/>
    <property type="match status" value="1"/>
</dbReference>
<feature type="domain" description="ABC transmembrane type-1" evidence="9">
    <location>
        <begin position="125"/>
        <end position="344"/>
    </location>
</feature>
<feature type="transmembrane region" description="Helical" evidence="7">
    <location>
        <begin position="220"/>
        <end position="240"/>
    </location>
</feature>
<accession>A0ABZ0D7M4</accession>
<evidence type="ECO:0000259" key="9">
    <source>
        <dbReference type="PROSITE" id="PS50929"/>
    </source>
</evidence>
<evidence type="ECO:0000313" key="11">
    <source>
        <dbReference type="Proteomes" id="UP001303946"/>
    </source>
</evidence>
<comment type="subcellular location">
    <subcellularLocation>
        <location evidence="1">Cell membrane</location>
        <topology evidence="1">Multi-pass membrane protein</topology>
    </subcellularLocation>
</comment>
<feature type="transmembrane region" description="Helical" evidence="7">
    <location>
        <begin position="325"/>
        <end position="348"/>
    </location>
</feature>
<feature type="transmembrane region" description="Helical" evidence="7">
    <location>
        <begin position="246"/>
        <end position="266"/>
    </location>
</feature>
<evidence type="ECO:0000256" key="3">
    <source>
        <dbReference type="ARBA" id="ARBA00022741"/>
    </source>
</evidence>
<feature type="transmembrane region" description="Helical" evidence="7">
    <location>
        <begin position="146"/>
        <end position="164"/>
    </location>
</feature>
<protein>
    <submittedName>
        <fullName evidence="10">ABC transporter ATP-binding protein</fullName>
    </submittedName>
</protein>